<dbReference type="AlphaFoldDB" id="X0YRM9"/>
<organism evidence="1">
    <name type="scientific">marine sediment metagenome</name>
    <dbReference type="NCBI Taxonomy" id="412755"/>
    <lineage>
        <taxon>unclassified sequences</taxon>
        <taxon>metagenomes</taxon>
        <taxon>ecological metagenomes</taxon>
    </lineage>
</organism>
<name>X0YRM9_9ZZZZ</name>
<sequence>MTTKILYLTLKRKWFDLIAKGEKRIEYREVKPYWTRRLLDKDGIIKAFDEIHFRNGYGKDAPLLKTEWWGMVENNGMYEILIGDVIK</sequence>
<protein>
    <recommendedName>
        <fullName evidence="2">ASCH domain-containing protein</fullName>
    </recommendedName>
</protein>
<gene>
    <name evidence="1" type="ORF">S01H4_14072</name>
</gene>
<comment type="caution">
    <text evidence="1">The sequence shown here is derived from an EMBL/GenBank/DDBJ whole genome shotgun (WGS) entry which is preliminary data.</text>
</comment>
<accession>X0YRM9</accession>
<dbReference type="EMBL" id="BART01006180">
    <property type="protein sequence ID" value="GAG59044.1"/>
    <property type="molecule type" value="Genomic_DNA"/>
</dbReference>
<evidence type="ECO:0000313" key="1">
    <source>
        <dbReference type="EMBL" id="GAG59044.1"/>
    </source>
</evidence>
<evidence type="ECO:0008006" key="2">
    <source>
        <dbReference type="Google" id="ProtNLM"/>
    </source>
</evidence>
<reference evidence="1" key="1">
    <citation type="journal article" date="2014" name="Front. Microbiol.">
        <title>High frequency of phylogenetically diverse reductive dehalogenase-homologous genes in deep subseafloor sedimentary metagenomes.</title>
        <authorList>
            <person name="Kawai M."/>
            <person name="Futagami T."/>
            <person name="Toyoda A."/>
            <person name="Takaki Y."/>
            <person name="Nishi S."/>
            <person name="Hori S."/>
            <person name="Arai W."/>
            <person name="Tsubouchi T."/>
            <person name="Morono Y."/>
            <person name="Uchiyama I."/>
            <person name="Ito T."/>
            <person name="Fujiyama A."/>
            <person name="Inagaki F."/>
            <person name="Takami H."/>
        </authorList>
    </citation>
    <scope>NUCLEOTIDE SEQUENCE</scope>
    <source>
        <strain evidence="1">Expedition CK06-06</strain>
    </source>
</reference>
<proteinExistence type="predicted"/>